<evidence type="ECO:0000256" key="5">
    <source>
        <dbReference type="ARBA" id="ARBA00022792"/>
    </source>
</evidence>
<dbReference type="STRING" id="71784.A0A1Y2AN46"/>
<protein>
    <submittedName>
        <fullName evidence="9">ETC complex I subunit conserved region-domain-containing protein</fullName>
    </submittedName>
</protein>
<accession>A0A1Y2AN46</accession>
<evidence type="ECO:0000256" key="4">
    <source>
        <dbReference type="ARBA" id="ARBA00022660"/>
    </source>
</evidence>
<evidence type="ECO:0000256" key="1">
    <source>
        <dbReference type="ARBA" id="ARBA00004443"/>
    </source>
</evidence>
<evidence type="ECO:0000256" key="2">
    <source>
        <dbReference type="ARBA" id="ARBA00010261"/>
    </source>
</evidence>
<gene>
    <name evidence="9" type="ORF">BCR39DRAFT_561991</name>
</gene>
<dbReference type="GO" id="GO:0005743">
    <property type="term" value="C:mitochondrial inner membrane"/>
    <property type="evidence" value="ECO:0007669"/>
    <property type="project" value="UniProtKB-SubCell"/>
</dbReference>
<sequence>MFRATRPLFAAIKPIKASTAITGLAPHPDPIPALKELYRTNLNILSTLPATSVYRQATEALTKHKLSVVEKAGDDVQAIESEFGQIVEVSLEEGKSEQGLIGKMVEWKSWEPLEHEAPPDQWRYFEPGNEEESLP</sequence>
<keyword evidence="7" id="KW-0496">Mitochondrion</keyword>
<evidence type="ECO:0000256" key="8">
    <source>
        <dbReference type="ARBA" id="ARBA00023136"/>
    </source>
</evidence>
<evidence type="ECO:0000313" key="9">
    <source>
        <dbReference type="EMBL" id="ORY23375.1"/>
    </source>
</evidence>
<evidence type="ECO:0000256" key="3">
    <source>
        <dbReference type="ARBA" id="ARBA00022448"/>
    </source>
</evidence>
<comment type="subcellular location">
    <subcellularLocation>
        <location evidence="1">Mitochondrion inner membrane</location>
        <topology evidence="1">Peripheral membrane protein</topology>
        <orientation evidence="1">Matrix side</orientation>
    </subcellularLocation>
</comment>
<evidence type="ECO:0000256" key="7">
    <source>
        <dbReference type="ARBA" id="ARBA00023128"/>
    </source>
</evidence>
<keyword evidence="3" id="KW-0813">Transport</keyword>
<proteinExistence type="inferred from homology"/>
<dbReference type="EMBL" id="MCFC01000080">
    <property type="protein sequence ID" value="ORY23375.1"/>
    <property type="molecule type" value="Genomic_DNA"/>
</dbReference>
<organism evidence="9 10">
    <name type="scientific">Naematelia encephala</name>
    <dbReference type="NCBI Taxonomy" id="71784"/>
    <lineage>
        <taxon>Eukaryota</taxon>
        <taxon>Fungi</taxon>
        <taxon>Dikarya</taxon>
        <taxon>Basidiomycota</taxon>
        <taxon>Agaricomycotina</taxon>
        <taxon>Tremellomycetes</taxon>
        <taxon>Tremellales</taxon>
        <taxon>Naemateliaceae</taxon>
        <taxon>Naematelia</taxon>
    </lineage>
</organism>
<name>A0A1Y2AN46_9TREE</name>
<comment type="similarity">
    <text evidence="2">Belongs to the complex I NDUFA5 subunit family.</text>
</comment>
<keyword evidence="10" id="KW-1185">Reference proteome</keyword>
<dbReference type="PANTHER" id="PTHR12653:SF0">
    <property type="entry name" value="NADH DEHYDROGENASE [UBIQUINONE] 1 ALPHA SUBCOMPLEX SUBUNIT 5"/>
    <property type="match status" value="1"/>
</dbReference>
<dbReference type="Pfam" id="PF04716">
    <property type="entry name" value="ETC_C1_NDUFA5"/>
    <property type="match status" value="1"/>
</dbReference>
<evidence type="ECO:0000256" key="6">
    <source>
        <dbReference type="ARBA" id="ARBA00022982"/>
    </source>
</evidence>
<keyword evidence="4" id="KW-0679">Respiratory chain</keyword>
<keyword evidence="5" id="KW-0999">Mitochondrion inner membrane</keyword>
<dbReference type="Proteomes" id="UP000193986">
    <property type="component" value="Unassembled WGS sequence"/>
</dbReference>
<keyword evidence="6" id="KW-0249">Electron transport</keyword>
<reference evidence="9 10" key="1">
    <citation type="submission" date="2016-07" db="EMBL/GenBank/DDBJ databases">
        <title>Pervasive Adenine N6-methylation of Active Genes in Fungi.</title>
        <authorList>
            <consortium name="DOE Joint Genome Institute"/>
            <person name="Mondo S.J."/>
            <person name="Dannebaum R.O."/>
            <person name="Kuo R.C."/>
            <person name="Labutti K."/>
            <person name="Haridas S."/>
            <person name="Kuo A."/>
            <person name="Salamov A."/>
            <person name="Ahrendt S.R."/>
            <person name="Lipzen A."/>
            <person name="Sullivan W."/>
            <person name="Andreopoulos W.B."/>
            <person name="Clum A."/>
            <person name="Lindquist E."/>
            <person name="Daum C."/>
            <person name="Ramamoorthy G.K."/>
            <person name="Gryganskyi A."/>
            <person name="Culley D."/>
            <person name="Magnuson J.K."/>
            <person name="James T.Y."/>
            <person name="O'Malley M.A."/>
            <person name="Stajich J.E."/>
            <person name="Spatafora J.W."/>
            <person name="Visel A."/>
            <person name="Grigoriev I.V."/>
        </authorList>
    </citation>
    <scope>NUCLEOTIDE SEQUENCE [LARGE SCALE GENOMIC DNA]</scope>
    <source>
        <strain evidence="9 10">68-887.2</strain>
    </source>
</reference>
<dbReference type="GO" id="GO:0022904">
    <property type="term" value="P:respiratory electron transport chain"/>
    <property type="evidence" value="ECO:0007669"/>
    <property type="project" value="InterPro"/>
</dbReference>
<dbReference type="PANTHER" id="PTHR12653">
    <property type="entry name" value="NADH-UBIQUINONE OXIDOREDUCTASE 13 KD-B SUBUNIT"/>
    <property type="match status" value="1"/>
</dbReference>
<dbReference type="AlphaFoldDB" id="A0A1Y2AN46"/>
<dbReference type="InterPro" id="IPR006806">
    <property type="entry name" value="NDUFA5"/>
</dbReference>
<comment type="caution">
    <text evidence="9">The sequence shown here is derived from an EMBL/GenBank/DDBJ whole genome shotgun (WGS) entry which is preliminary data.</text>
</comment>
<dbReference type="OrthoDB" id="286811at2759"/>
<dbReference type="InParanoid" id="A0A1Y2AN46"/>
<evidence type="ECO:0000313" key="10">
    <source>
        <dbReference type="Proteomes" id="UP000193986"/>
    </source>
</evidence>
<keyword evidence="8" id="KW-0472">Membrane</keyword>